<dbReference type="GO" id="GO:0005886">
    <property type="term" value="C:plasma membrane"/>
    <property type="evidence" value="ECO:0007669"/>
    <property type="project" value="UniProtKB-SubCell"/>
</dbReference>
<evidence type="ECO:0000256" key="3">
    <source>
        <dbReference type="ARBA" id="ARBA00022989"/>
    </source>
</evidence>
<feature type="region of interest" description="Disordered" evidence="6">
    <location>
        <begin position="885"/>
        <end position="920"/>
    </location>
</feature>
<keyword evidence="8" id="KW-1185">Reference proteome</keyword>
<evidence type="ECO:0000256" key="5">
    <source>
        <dbReference type="HAMAP-Rule" id="MF_01600"/>
    </source>
</evidence>
<comment type="subcellular location">
    <subcellularLocation>
        <location evidence="5">Cell membrane</location>
        <topology evidence="5">Multi-pass membrane protein</topology>
    </subcellularLocation>
</comment>
<evidence type="ECO:0000313" key="8">
    <source>
        <dbReference type="Proteomes" id="UP000298488"/>
    </source>
</evidence>
<feature type="region of interest" description="Disordered" evidence="6">
    <location>
        <begin position="486"/>
        <end position="512"/>
    </location>
</feature>
<feature type="compositionally biased region" description="Polar residues" evidence="6">
    <location>
        <begin position="499"/>
        <end position="511"/>
    </location>
</feature>
<dbReference type="Proteomes" id="UP000298488">
    <property type="component" value="Unassembled WGS sequence"/>
</dbReference>
<sequence>MTSSQAERQPVRRSRVPLVAAIAVIAVIVIGFFIFAGLYADWLWYSQLGFLNVLTTQWIASGVMFAIGFFAMAIPVWISIEVAFRWRPVYAKLSSQLDRYQQVIEPLRRLAMYGIPAVLGLFAGFATSANWKVALEWLNRTPSGTKDPQFGLDISFYLFELPFYHSVLAFASAVVLIAIISVLATSYLYGALRFNGREVRISRSARIQLATMGAIYLALQAVSIWLDQYSTMATTTTTDLITGASYADVNAVIPGRAILAGIAALVAILFIVTAIIGRWRLPIVGTALLIVSGILIGGVYPWVVQKFQVDPSARSVESTYIQRNIDATRAAYGVSDVTETPYKAKTDAEPGALRNDAETTANIRILDPALVSDAFAQLEQIKQYYQFAPHLDVDRYTIDGKSQDTVIAVRELNQSGIGSSSNWVNDHIVYTHGYGVVAAYGNQRTVDGLPVFLESGIPSTGDLGEFEPRVYFGEASPDYSIVGAPKGAPEAELDYPSGTEENSQNATTTYQGDGGPKLDNIFNKLVYAIKFQSEQILLSSDVNDQSQILYDRDPLTRVQKVAPYLTLDSDPYPAIVDGKIQWIVDGYTTSDQYPYSNIEQLSNAIADTYTPTPLFAVDDINYIRNSVKATVDAYTGKVTLYAWDDSDPILKTWQKIFPTTIKPMSAMSPDLMSHVRYPSDLFKVQRAILGTYHVTDPNSWFSSDDAWVTPPDPTQPPASAKLQPPYYLTMKTPGADKSAFTLYSTYIPKESGDKARSILTGYLSVNADAGDTPGTISPDYGKFTLLTLPKAETVPGPGQVQNNFNSDPTVSTELNLLSQGSTKVLKGNLLTLPVGGGLLYVQPVYIQSTGETSYPLLKKVLVAFGDKIAFEPTLDAALDEIFGGDSGASAGDNGTEGPGTGGPGTEQPGTGGPTTPSDNAALDAALKDAADALKAREAAYAVNDLVAAAQADKQLQDALERAIAAAGVTP</sequence>
<gene>
    <name evidence="7" type="ORF">E3N84_11185</name>
</gene>
<dbReference type="RefSeq" id="WP_104096400.1">
    <property type="nucleotide sequence ID" value="NZ_JACHBP010000001.1"/>
</dbReference>
<dbReference type="PANTHER" id="PTHR39344:SF1">
    <property type="entry name" value="UPF0182 PROTEIN SLL1060"/>
    <property type="match status" value="1"/>
</dbReference>
<feature type="transmembrane region" description="Helical" evidence="5">
    <location>
        <begin position="16"/>
        <end position="38"/>
    </location>
</feature>
<dbReference type="OrthoDB" id="9763654at2"/>
<keyword evidence="2 5" id="KW-0812">Transmembrane</keyword>
<keyword evidence="4 5" id="KW-0472">Membrane</keyword>
<evidence type="ECO:0000313" key="7">
    <source>
        <dbReference type="EMBL" id="TFB80549.1"/>
    </source>
</evidence>
<dbReference type="InterPro" id="IPR005372">
    <property type="entry name" value="UPF0182"/>
</dbReference>
<dbReference type="GO" id="GO:0005576">
    <property type="term" value="C:extracellular region"/>
    <property type="evidence" value="ECO:0007669"/>
    <property type="project" value="TreeGrafter"/>
</dbReference>
<dbReference type="EMBL" id="SOFI01000003">
    <property type="protein sequence ID" value="TFB80549.1"/>
    <property type="molecule type" value="Genomic_DNA"/>
</dbReference>
<evidence type="ECO:0000256" key="2">
    <source>
        <dbReference type="ARBA" id="ARBA00022692"/>
    </source>
</evidence>
<keyword evidence="1 5" id="KW-1003">Cell membrane</keyword>
<evidence type="ECO:0000256" key="6">
    <source>
        <dbReference type="SAM" id="MobiDB-lite"/>
    </source>
</evidence>
<evidence type="ECO:0000256" key="4">
    <source>
        <dbReference type="ARBA" id="ARBA00023136"/>
    </source>
</evidence>
<feature type="transmembrane region" description="Helical" evidence="5">
    <location>
        <begin position="110"/>
        <end position="131"/>
    </location>
</feature>
<feature type="compositionally biased region" description="Gly residues" evidence="6">
    <location>
        <begin position="894"/>
        <end position="912"/>
    </location>
</feature>
<dbReference type="PANTHER" id="PTHR39344">
    <property type="entry name" value="UPF0182 PROTEIN SLL1060"/>
    <property type="match status" value="1"/>
</dbReference>
<dbReference type="HAMAP" id="MF_01600">
    <property type="entry name" value="UPF0182"/>
    <property type="match status" value="1"/>
</dbReference>
<reference evidence="7 8" key="1">
    <citation type="submission" date="2019-03" db="EMBL/GenBank/DDBJ databases">
        <title>Genomics of glacier-inhabiting Cryobacterium strains.</title>
        <authorList>
            <person name="Liu Q."/>
            <person name="Xin Y.-H."/>
        </authorList>
    </citation>
    <scope>NUCLEOTIDE SEQUENCE [LARGE SCALE GENOMIC DNA]</scope>
    <source>
        <strain evidence="7 8">CGMCC 1.10440</strain>
    </source>
</reference>
<feature type="transmembrane region" description="Helical" evidence="5">
    <location>
        <begin position="209"/>
        <end position="226"/>
    </location>
</feature>
<keyword evidence="3 5" id="KW-1133">Transmembrane helix</keyword>
<name>A0A4R8VC38_9MICO</name>
<organism evidence="7 8">
    <name type="scientific">Terrimesophilobacter mesophilus</name>
    <dbReference type="NCBI Taxonomy" id="433647"/>
    <lineage>
        <taxon>Bacteria</taxon>
        <taxon>Bacillati</taxon>
        <taxon>Actinomycetota</taxon>
        <taxon>Actinomycetes</taxon>
        <taxon>Micrococcales</taxon>
        <taxon>Microbacteriaceae</taxon>
        <taxon>Terrimesophilobacter</taxon>
    </lineage>
</organism>
<proteinExistence type="inferred from homology"/>
<dbReference type="AlphaFoldDB" id="A0A4R8VC38"/>
<feature type="transmembrane region" description="Helical" evidence="5">
    <location>
        <begin position="257"/>
        <end position="276"/>
    </location>
</feature>
<comment type="similarity">
    <text evidence="5">Belongs to the UPF0182 family.</text>
</comment>
<accession>A0A4R8VC38</accession>
<feature type="transmembrane region" description="Helical" evidence="5">
    <location>
        <begin position="283"/>
        <end position="303"/>
    </location>
</feature>
<comment type="caution">
    <text evidence="7">The sequence shown here is derived from an EMBL/GenBank/DDBJ whole genome shotgun (WGS) entry which is preliminary data.</text>
</comment>
<feature type="transmembrane region" description="Helical" evidence="5">
    <location>
        <begin position="58"/>
        <end position="78"/>
    </location>
</feature>
<dbReference type="Pfam" id="PF03699">
    <property type="entry name" value="UPF0182"/>
    <property type="match status" value="1"/>
</dbReference>
<protein>
    <recommendedName>
        <fullName evidence="5">UPF0182 protein E3N84_11185</fullName>
    </recommendedName>
</protein>
<feature type="transmembrane region" description="Helical" evidence="5">
    <location>
        <begin position="163"/>
        <end position="189"/>
    </location>
</feature>
<evidence type="ECO:0000256" key="1">
    <source>
        <dbReference type="ARBA" id="ARBA00022475"/>
    </source>
</evidence>